<comment type="similarity">
    <text evidence="2">Belongs to the monovalent cation:proton antiporter 2 (CPA2) transporter (TC 2.A.37) family.</text>
</comment>
<keyword evidence="8 11" id="KW-1133">Transmembrane helix</keyword>
<feature type="transmembrane region" description="Helical" evidence="11">
    <location>
        <begin position="114"/>
        <end position="135"/>
    </location>
</feature>
<keyword evidence="3" id="KW-0813">Transport</keyword>
<feature type="transmembrane region" description="Helical" evidence="11">
    <location>
        <begin position="269"/>
        <end position="288"/>
    </location>
</feature>
<dbReference type="RefSeq" id="WP_326506171.1">
    <property type="nucleotide sequence ID" value="NZ_JAWIIV010000006.1"/>
</dbReference>
<evidence type="ECO:0000313" key="13">
    <source>
        <dbReference type="EMBL" id="MEC4719458.1"/>
    </source>
</evidence>
<reference evidence="13 14" key="1">
    <citation type="submission" date="2023-10" db="EMBL/GenBank/DDBJ databases">
        <title>Noviherbaspirillum sp. CPCC 100848 genome assembly.</title>
        <authorList>
            <person name="Li X.Y."/>
            <person name="Fang X.M."/>
        </authorList>
    </citation>
    <scope>NUCLEOTIDE SEQUENCE [LARGE SCALE GENOMIC DNA]</scope>
    <source>
        <strain evidence="13 14">CPCC 100848</strain>
    </source>
</reference>
<feature type="transmembrane region" description="Helical" evidence="11">
    <location>
        <begin position="147"/>
        <end position="169"/>
    </location>
</feature>
<comment type="subcellular location">
    <subcellularLocation>
        <location evidence="1">Membrane</location>
        <topology evidence="1">Multi-pass membrane protein</topology>
    </subcellularLocation>
</comment>
<keyword evidence="7" id="KW-0630">Potassium</keyword>
<keyword evidence="9" id="KW-0406">Ion transport</keyword>
<evidence type="ECO:0000256" key="5">
    <source>
        <dbReference type="ARBA" id="ARBA00022538"/>
    </source>
</evidence>
<evidence type="ECO:0000256" key="2">
    <source>
        <dbReference type="ARBA" id="ARBA00005551"/>
    </source>
</evidence>
<dbReference type="PANTHER" id="PTHR46157:SF3">
    <property type="entry name" value="GLUTATHIONE-REGULATED POTASSIUM-EFFLUX SYSTEM PROTEIN KEFC"/>
    <property type="match status" value="1"/>
</dbReference>
<dbReference type="PANTHER" id="PTHR46157">
    <property type="entry name" value="K(+) EFFLUX ANTIPORTER 3, CHLOROPLASTIC"/>
    <property type="match status" value="1"/>
</dbReference>
<dbReference type="NCBIfam" id="TIGR00932">
    <property type="entry name" value="2a37"/>
    <property type="match status" value="1"/>
</dbReference>
<evidence type="ECO:0000256" key="6">
    <source>
        <dbReference type="ARBA" id="ARBA00022692"/>
    </source>
</evidence>
<evidence type="ECO:0000313" key="14">
    <source>
        <dbReference type="Proteomes" id="UP001352263"/>
    </source>
</evidence>
<organism evidence="13 14">
    <name type="scientific">Noviherbaspirillum album</name>
    <dbReference type="NCBI Taxonomy" id="3080276"/>
    <lineage>
        <taxon>Bacteria</taxon>
        <taxon>Pseudomonadati</taxon>
        <taxon>Pseudomonadota</taxon>
        <taxon>Betaproteobacteria</taxon>
        <taxon>Burkholderiales</taxon>
        <taxon>Oxalobacteraceae</taxon>
        <taxon>Noviherbaspirillum</taxon>
    </lineage>
</organism>
<dbReference type="InterPro" id="IPR006153">
    <property type="entry name" value="Cation/H_exchanger_TM"/>
</dbReference>
<gene>
    <name evidence="13" type="primary">kefC</name>
    <name evidence="13" type="ORF">RY831_09870</name>
</gene>
<evidence type="ECO:0000256" key="1">
    <source>
        <dbReference type="ARBA" id="ARBA00004141"/>
    </source>
</evidence>
<feature type="transmembrane region" description="Helical" evidence="11">
    <location>
        <begin position="6"/>
        <end position="24"/>
    </location>
</feature>
<evidence type="ECO:0000256" key="8">
    <source>
        <dbReference type="ARBA" id="ARBA00022989"/>
    </source>
</evidence>
<proteinExistence type="inferred from homology"/>
<feature type="transmembrane region" description="Helical" evidence="11">
    <location>
        <begin position="326"/>
        <end position="349"/>
    </location>
</feature>
<dbReference type="Gene3D" id="1.20.1530.20">
    <property type="match status" value="1"/>
</dbReference>
<feature type="transmembrane region" description="Helical" evidence="11">
    <location>
        <begin position="31"/>
        <end position="49"/>
    </location>
</feature>
<dbReference type="InterPro" id="IPR036291">
    <property type="entry name" value="NAD(P)-bd_dom_sf"/>
</dbReference>
<evidence type="ECO:0000256" key="11">
    <source>
        <dbReference type="SAM" id="Phobius"/>
    </source>
</evidence>
<feature type="transmembrane region" description="Helical" evidence="11">
    <location>
        <begin position="355"/>
        <end position="376"/>
    </location>
</feature>
<keyword evidence="6 11" id="KW-0812">Transmembrane</keyword>
<comment type="caution">
    <text evidence="13">The sequence shown here is derived from an EMBL/GenBank/DDBJ whole genome shotgun (WGS) entry which is preliminary data.</text>
</comment>
<feature type="transmembrane region" description="Helical" evidence="11">
    <location>
        <begin position="181"/>
        <end position="202"/>
    </location>
</feature>
<dbReference type="Proteomes" id="UP001352263">
    <property type="component" value="Unassembled WGS sequence"/>
</dbReference>
<evidence type="ECO:0000256" key="10">
    <source>
        <dbReference type="ARBA" id="ARBA00023136"/>
    </source>
</evidence>
<evidence type="ECO:0000256" key="4">
    <source>
        <dbReference type="ARBA" id="ARBA00022449"/>
    </source>
</evidence>
<feature type="transmembrane region" description="Helical" evidence="11">
    <location>
        <begin position="55"/>
        <end position="74"/>
    </location>
</feature>
<dbReference type="InterPro" id="IPR038770">
    <property type="entry name" value="Na+/solute_symporter_sf"/>
</dbReference>
<dbReference type="Pfam" id="PF00999">
    <property type="entry name" value="Na_H_Exchanger"/>
    <property type="match status" value="1"/>
</dbReference>
<dbReference type="PROSITE" id="PS51201">
    <property type="entry name" value="RCK_N"/>
    <property type="match status" value="1"/>
</dbReference>
<dbReference type="Pfam" id="PF02254">
    <property type="entry name" value="TrkA_N"/>
    <property type="match status" value="1"/>
</dbReference>
<feature type="domain" description="RCK N-terminal" evidence="12">
    <location>
        <begin position="400"/>
        <end position="516"/>
    </location>
</feature>
<dbReference type="SUPFAM" id="SSF51735">
    <property type="entry name" value="NAD(P)-binding Rossmann-fold domains"/>
    <property type="match status" value="1"/>
</dbReference>
<evidence type="ECO:0000259" key="12">
    <source>
        <dbReference type="PROSITE" id="PS51201"/>
    </source>
</evidence>
<dbReference type="EMBL" id="JAWIIV010000006">
    <property type="protein sequence ID" value="MEC4719458.1"/>
    <property type="molecule type" value="Genomic_DNA"/>
</dbReference>
<evidence type="ECO:0000256" key="3">
    <source>
        <dbReference type="ARBA" id="ARBA00022448"/>
    </source>
</evidence>
<keyword evidence="14" id="KW-1185">Reference proteome</keyword>
<name>A0ABU6J7G1_9BURK</name>
<dbReference type="NCBIfam" id="NF002924">
    <property type="entry name" value="PRK03562.1"/>
    <property type="match status" value="1"/>
</dbReference>
<dbReference type="Gene3D" id="3.40.50.720">
    <property type="entry name" value="NAD(P)-binding Rossmann-like Domain"/>
    <property type="match status" value="1"/>
</dbReference>
<dbReference type="InterPro" id="IPR004771">
    <property type="entry name" value="K/H_exchanger"/>
</dbReference>
<keyword evidence="4" id="KW-0050">Antiport</keyword>
<accession>A0ABU6J7G1</accession>
<feature type="transmembrane region" description="Helical" evidence="11">
    <location>
        <begin position="294"/>
        <end position="314"/>
    </location>
</feature>
<sequence length="613" mass="66351">MTNDLLPNALIYLSAAVVAVPVAKKLGLGSVLGYLMAGVAIGPWGLGLISGVEAILHFSEFGVVLLLFLIGLELEPRRLWALRRSIFGWGSAQVGLVALGLFLAGLGLGVDWKVSLIAALGLSLSSTAIALATLGERHLMATAAGSAGFSILLFQDIAAIPMIAIVPLLGSAAASGDANGWMTALKVIGVLAVLVLAGRYLMPPLFRLITKAGVREIFTAFALLLVIAIGLLMQSVGLSMALGTFLAGVLLADSEYRHALETDLEPFKGLLLGLFFIAVGMSIDFGVLVRQPLLVLGLVAGFLAIKSFVLYMLGKRFGILPGQQPFFAILLSQGGEFAFVIFSAAAAARVFSEEVAATLLVVVALSMVTTPLLLVLHDKLIVRYFAGDGKPPDDAIDGEMQPVIIAGFGRFGQIIGRLLHANRIGITVLDHDPDQIELLRRFGLKVYYGDATRIDLLRAAGARKARALIVALDSVEDSIKLVDAVRQEFPELTILARARNVTHYYDLMDRGVTVIERETFESALQLGRRTLETLGFNAFQARQAALKFRSHNLQTLHNVYPYYKDQDQMVSMAVQAREELEAMFARDADINIKKKNGDWERAREERREERTPS</sequence>
<protein>
    <submittedName>
        <fullName evidence="13">Glutathione-regulated potassium-efflux system protein KefC</fullName>
    </submittedName>
</protein>
<feature type="transmembrane region" description="Helical" evidence="11">
    <location>
        <begin position="214"/>
        <end position="232"/>
    </location>
</feature>
<keyword evidence="5" id="KW-0633">Potassium transport</keyword>
<evidence type="ECO:0000256" key="9">
    <source>
        <dbReference type="ARBA" id="ARBA00023065"/>
    </source>
</evidence>
<dbReference type="InterPro" id="IPR003148">
    <property type="entry name" value="RCK_N"/>
</dbReference>
<keyword evidence="10 11" id="KW-0472">Membrane</keyword>
<evidence type="ECO:0000256" key="7">
    <source>
        <dbReference type="ARBA" id="ARBA00022958"/>
    </source>
</evidence>
<feature type="transmembrane region" description="Helical" evidence="11">
    <location>
        <begin position="86"/>
        <end position="108"/>
    </location>
</feature>